<proteinExistence type="predicted"/>
<keyword evidence="4" id="KW-1185">Reference proteome</keyword>
<reference evidence="3 4" key="1">
    <citation type="submission" date="2023-02" db="EMBL/GenBank/DDBJ databases">
        <authorList>
            <person name="Mo P."/>
        </authorList>
    </citation>
    <scope>NUCLEOTIDE SEQUENCE [LARGE SCALE GENOMIC DNA]</scope>
    <source>
        <strain evidence="3 4">HUAS 3</strain>
    </source>
</reference>
<dbReference type="SMART" id="SM00382">
    <property type="entry name" value="AAA"/>
    <property type="match status" value="1"/>
</dbReference>
<evidence type="ECO:0000313" key="3">
    <source>
        <dbReference type="EMBL" id="WDZ86563.1"/>
    </source>
</evidence>
<feature type="region of interest" description="Disordered" evidence="1">
    <location>
        <begin position="391"/>
        <end position="444"/>
    </location>
</feature>
<dbReference type="PROSITE" id="PS00622">
    <property type="entry name" value="HTH_LUXR_1"/>
    <property type="match status" value="1"/>
</dbReference>
<dbReference type="InterPro" id="IPR027417">
    <property type="entry name" value="P-loop_NTPase"/>
</dbReference>
<dbReference type="CDD" id="cd06170">
    <property type="entry name" value="LuxR_C_like"/>
    <property type="match status" value="1"/>
</dbReference>
<dbReference type="Pfam" id="PF00196">
    <property type="entry name" value="GerE"/>
    <property type="match status" value="1"/>
</dbReference>
<dbReference type="SUPFAM" id="SSF52540">
    <property type="entry name" value="P-loop containing nucleoside triphosphate hydrolases"/>
    <property type="match status" value="1"/>
</dbReference>
<dbReference type="SUPFAM" id="SSF46894">
    <property type="entry name" value="C-terminal effector domain of the bipartite response regulators"/>
    <property type="match status" value="1"/>
</dbReference>
<dbReference type="EMBL" id="CP118615">
    <property type="protein sequence ID" value="WDZ86563.1"/>
    <property type="molecule type" value="Genomic_DNA"/>
</dbReference>
<dbReference type="InterPro" id="IPR036388">
    <property type="entry name" value="WH-like_DNA-bd_sf"/>
</dbReference>
<dbReference type="PRINTS" id="PR00038">
    <property type="entry name" value="HTHLUXR"/>
</dbReference>
<protein>
    <submittedName>
        <fullName evidence="3">LuxR C-terminal-related transcriptional regulator</fullName>
    </submittedName>
</protein>
<evidence type="ECO:0000256" key="1">
    <source>
        <dbReference type="SAM" id="MobiDB-lite"/>
    </source>
</evidence>
<sequence>MSMLVGRDTELSTVLAGLAALTPRRPTLVEITGDPGAGKTAFLTRLLRELPDGFHAVAAHRWTPTAVARLGRLSRIRPVVAVLDDAHRAEPAGLAAWWHLLDAAPAGRLALVCAYRPRQAPPDLLRPVSGGWTRRLSVPLGALSAPAAQALLPPELPAARRTLLATVAGGLPGLLAVLAVHPELVDPDGTLVLERVVELGPSRPLAGLLGPEADLADQSTRRVLHAVAVLGELADPGAVAEVGQQRRAVVVDALDRLVRLDLLRYPADGHLPQPRHALVRAAAYRDAPARWRAGAHLRAEAALRQRGADPATRGWHLLRAGPAAPRFARLHEVTRELVAVDPPLAARLGALAVTLAPAGDPAARAAALLVQARATAAAGDLTRALRLAQASLDTGPGPDARPGSDPERSTPPDGAARPGPDARPGPETRSGHDGRPGSDPEHGRETRLAAVVLRAELAGLLGHGVSGLAVLAREHAGTAARQRPRLAVAQGRLAARHGRWEELNRLVPEVRAATGAETDAPLAAVDAPMAAVARSTLAAGAAAYGLIEVAVDEVRAAEALVDAMSDRDLAGCLDVPEWLAWVQGVVLQKEEALRHVTRAVGLAREHGQLHVLPGLLAGQARIAAGSGRLTEAITAALEAERVGRSVGARQAVGVALTYRAMALLWHAGPHAAAPVGAEAVRATRDDPTLRDTAVAVLSHIRFAQGRHAEARQLISTLIRPGRGHLHQRHIQPKWLAGHAEFLVAGGMLDEAYVWSQRAEAAAADLGLPIRRAEAQLATAQVLLARRDPGGALAAAQNSVRLFAGQQADLWLGEAHLMAAGCFEALREPGPARDHIHLARVIAERTPSAWLREQVVNAQRRNGAGRRRVAVVTGHDLTQAERRVAVLVAEGLTNRAVAVRLYVTERTVEAHLTRVYRKLGVRSRAALAALLRDGGGPLPSGDW</sequence>
<dbReference type="Gene3D" id="1.10.10.10">
    <property type="entry name" value="Winged helix-like DNA-binding domain superfamily/Winged helix DNA-binding domain"/>
    <property type="match status" value="1"/>
</dbReference>
<gene>
    <name evidence="3" type="ORF">PVK37_09285</name>
</gene>
<dbReference type="PROSITE" id="PS50043">
    <property type="entry name" value="HTH_LUXR_2"/>
    <property type="match status" value="1"/>
</dbReference>
<organism evidence="3 4">
    <name type="scientific">Micromonospora cathayae</name>
    <dbReference type="NCBI Taxonomy" id="3028804"/>
    <lineage>
        <taxon>Bacteria</taxon>
        <taxon>Bacillati</taxon>
        <taxon>Actinomycetota</taxon>
        <taxon>Actinomycetes</taxon>
        <taxon>Micromonosporales</taxon>
        <taxon>Micromonosporaceae</taxon>
        <taxon>Micromonospora</taxon>
    </lineage>
</organism>
<name>A0ABY7ZUK7_9ACTN</name>
<feature type="compositionally biased region" description="Basic and acidic residues" evidence="1">
    <location>
        <begin position="424"/>
        <end position="444"/>
    </location>
</feature>
<feature type="domain" description="HTH luxR-type" evidence="2">
    <location>
        <begin position="869"/>
        <end position="934"/>
    </location>
</feature>
<dbReference type="Proteomes" id="UP001219605">
    <property type="component" value="Chromosome"/>
</dbReference>
<dbReference type="InterPro" id="IPR003593">
    <property type="entry name" value="AAA+_ATPase"/>
</dbReference>
<evidence type="ECO:0000313" key="4">
    <source>
        <dbReference type="Proteomes" id="UP001219605"/>
    </source>
</evidence>
<accession>A0ABY7ZUK7</accession>
<dbReference type="InterPro" id="IPR000792">
    <property type="entry name" value="Tscrpt_reg_LuxR_C"/>
</dbReference>
<evidence type="ECO:0000259" key="2">
    <source>
        <dbReference type="PROSITE" id="PS50043"/>
    </source>
</evidence>
<dbReference type="RefSeq" id="WP_275033398.1">
    <property type="nucleotide sequence ID" value="NZ_CP118615.1"/>
</dbReference>
<dbReference type="InterPro" id="IPR016032">
    <property type="entry name" value="Sig_transdc_resp-reg_C-effctor"/>
</dbReference>
<dbReference type="SMART" id="SM00421">
    <property type="entry name" value="HTH_LUXR"/>
    <property type="match status" value="1"/>
</dbReference>